<feature type="transmembrane region" description="Helical" evidence="1">
    <location>
        <begin position="179"/>
        <end position="199"/>
    </location>
</feature>
<dbReference type="GO" id="GO:0006355">
    <property type="term" value="P:regulation of DNA-templated transcription"/>
    <property type="evidence" value="ECO:0007669"/>
    <property type="project" value="InterPro"/>
</dbReference>
<dbReference type="InterPro" id="IPR035919">
    <property type="entry name" value="EAL_sf"/>
</dbReference>
<dbReference type="Pfam" id="PF00990">
    <property type="entry name" value="GGDEF"/>
    <property type="match status" value="1"/>
</dbReference>
<dbReference type="PANTHER" id="PTHR44757:SF10">
    <property type="entry name" value="MEMBRANE PROTEIN"/>
    <property type="match status" value="1"/>
</dbReference>
<comment type="caution">
    <text evidence="5">The sequence shown here is derived from an EMBL/GenBank/DDBJ whole genome shotgun (WGS) entry which is preliminary data.</text>
</comment>
<dbReference type="SMART" id="SM00052">
    <property type="entry name" value="EAL"/>
    <property type="match status" value="1"/>
</dbReference>
<dbReference type="OrthoDB" id="9813903at2"/>
<dbReference type="STRING" id="1458275.AZ34_13165"/>
<dbReference type="InterPro" id="IPR043128">
    <property type="entry name" value="Rev_trsase/Diguanyl_cyclase"/>
</dbReference>
<feature type="transmembrane region" description="Helical" evidence="1">
    <location>
        <begin position="127"/>
        <end position="145"/>
    </location>
</feature>
<dbReference type="Pfam" id="PF00989">
    <property type="entry name" value="PAS"/>
    <property type="match status" value="1"/>
</dbReference>
<name>A0A016XJ89_9BURK</name>
<dbReference type="InterPro" id="IPR052155">
    <property type="entry name" value="Biofilm_reg_signaling"/>
</dbReference>
<keyword evidence="1" id="KW-0812">Transmembrane</keyword>
<dbReference type="SUPFAM" id="SSF141868">
    <property type="entry name" value="EAL domain-like"/>
    <property type="match status" value="1"/>
</dbReference>
<evidence type="ECO:0008006" key="7">
    <source>
        <dbReference type="Google" id="ProtNLM"/>
    </source>
</evidence>
<gene>
    <name evidence="5" type="ORF">AZ34_13165</name>
</gene>
<dbReference type="PROSITE" id="PS50887">
    <property type="entry name" value="GGDEF"/>
    <property type="match status" value="1"/>
</dbReference>
<feature type="domain" description="GGDEF" evidence="4">
    <location>
        <begin position="396"/>
        <end position="529"/>
    </location>
</feature>
<dbReference type="CDD" id="cd01949">
    <property type="entry name" value="GGDEF"/>
    <property type="match status" value="1"/>
</dbReference>
<feature type="domain" description="PAC" evidence="2">
    <location>
        <begin position="315"/>
        <end position="368"/>
    </location>
</feature>
<evidence type="ECO:0000313" key="6">
    <source>
        <dbReference type="Proteomes" id="UP000023268"/>
    </source>
</evidence>
<dbReference type="Proteomes" id="UP000023268">
    <property type="component" value="Unassembled WGS sequence"/>
</dbReference>
<dbReference type="eggNOG" id="COG5001">
    <property type="taxonomic scope" value="Bacteria"/>
</dbReference>
<dbReference type="InterPro" id="IPR013767">
    <property type="entry name" value="PAS_fold"/>
</dbReference>
<feature type="transmembrane region" description="Helical" evidence="1">
    <location>
        <begin position="60"/>
        <end position="82"/>
    </location>
</feature>
<protein>
    <recommendedName>
        <fullName evidence="7">EAL domain-containing protein</fullName>
    </recommendedName>
</protein>
<dbReference type="NCBIfam" id="TIGR00254">
    <property type="entry name" value="GGDEF"/>
    <property type="match status" value="1"/>
</dbReference>
<dbReference type="Pfam" id="PF00563">
    <property type="entry name" value="EAL"/>
    <property type="match status" value="1"/>
</dbReference>
<feature type="transmembrane region" description="Helical" evidence="1">
    <location>
        <begin position="151"/>
        <end position="172"/>
    </location>
</feature>
<dbReference type="InterPro" id="IPR035965">
    <property type="entry name" value="PAS-like_dom_sf"/>
</dbReference>
<reference evidence="5 6" key="1">
    <citation type="submission" date="2014-02" db="EMBL/GenBank/DDBJ databases">
        <title>Draft Genome of Hylemonella gracilis isolated from the Niagara River.</title>
        <authorList>
            <person name="Pawlowski D.R."/>
            <person name="Koudelka G.B."/>
        </authorList>
    </citation>
    <scope>NUCLEOTIDE SEQUENCE [LARGE SCALE GENOMIC DNA]</scope>
    <source>
        <strain evidence="5 6">Niagara R</strain>
    </source>
</reference>
<evidence type="ECO:0000313" key="5">
    <source>
        <dbReference type="EMBL" id="EYC51916.1"/>
    </source>
</evidence>
<dbReference type="InterPro" id="IPR001610">
    <property type="entry name" value="PAC"/>
</dbReference>
<dbReference type="Gene3D" id="3.30.70.270">
    <property type="match status" value="1"/>
</dbReference>
<dbReference type="SUPFAM" id="SSF55073">
    <property type="entry name" value="Nucleotide cyclase"/>
    <property type="match status" value="1"/>
</dbReference>
<dbReference type="InterPro" id="IPR001633">
    <property type="entry name" value="EAL_dom"/>
</dbReference>
<dbReference type="EMBL" id="JEMG01000001">
    <property type="protein sequence ID" value="EYC51916.1"/>
    <property type="molecule type" value="Genomic_DNA"/>
</dbReference>
<evidence type="ECO:0000256" key="1">
    <source>
        <dbReference type="SAM" id="Phobius"/>
    </source>
</evidence>
<keyword evidence="1" id="KW-1133">Transmembrane helix</keyword>
<feature type="domain" description="EAL" evidence="3">
    <location>
        <begin position="538"/>
        <end position="788"/>
    </location>
</feature>
<dbReference type="SUPFAM" id="SSF55785">
    <property type="entry name" value="PYP-like sensor domain (PAS domain)"/>
    <property type="match status" value="1"/>
</dbReference>
<dbReference type="PROSITE" id="PS50113">
    <property type="entry name" value="PAC"/>
    <property type="match status" value="1"/>
</dbReference>
<accession>A0A016XJ89</accession>
<organism evidence="5 6">
    <name type="scientific">Hylemonella gracilis str. Niagara R</name>
    <dbReference type="NCBI Taxonomy" id="1458275"/>
    <lineage>
        <taxon>Bacteria</taxon>
        <taxon>Pseudomonadati</taxon>
        <taxon>Pseudomonadota</taxon>
        <taxon>Betaproteobacteria</taxon>
        <taxon>Burkholderiales</taxon>
        <taxon>Comamonadaceae</taxon>
        <taxon>Hylemonella</taxon>
    </lineage>
</organism>
<dbReference type="SMART" id="SM00086">
    <property type="entry name" value="PAC"/>
    <property type="match status" value="1"/>
</dbReference>
<dbReference type="InterPro" id="IPR000700">
    <property type="entry name" value="PAS-assoc_C"/>
</dbReference>
<evidence type="ECO:0000259" key="4">
    <source>
        <dbReference type="PROSITE" id="PS50887"/>
    </source>
</evidence>
<dbReference type="PROSITE" id="PS50883">
    <property type="entry name" value="EAL"/>
    <property type="match status" value="1"/>
</dbReference>
<dbReference type="InterPro" id="IPR000160">
    <property type="entry name" value="GGDEF_dom"/>
</dbReference>
<dbReference type="PANTHER" id="PTHR44757">
    <property type="entry name" value="DIGUANYLATE CYCLASE DGCP"/>
    <property type="match status" value="1"/>
</dbReference>
<proteinExistence type="predicted"/>
<sequence>MTNVKADAAVACYKKSTIAHMPMFRFGSQTLHELRADIAAMYDGDGPEAARLRGAHLSSVIRLTPPLMFANVGSGTLTLWSFAPAIPAGLWAWMAALCAVCGMAMLNWAQRRGRPVLSASPRSVRRATLHALLLACAWGVLPLLWFEGATVGQQLTFVALISGMLGAGSFVLSPLPYASLAWASAITLGSILALINVGTAPAAKVGLLVGLYAPIVVLGSLVNWYKSTALLRAQAQSARQEQMLSLLLQDFEQNAGDALWETDATGRLRQASQRLRELLGLPPDAREVGLLLDQLSQRCIGGAEELGQQLASKQAFRDLRLALQDGRGTVHLRMNGKPLVDEKGAFLGWRGVVSDVTEKVRHEETLRRLAHTDSLTGLANRFMLRDTLNQLIGQKRPLALLAIDLDRFKTVNDNHGHSAGDAVLQAVTERLRMHLPPDALLARLGGDEFAVVLSAPQDMAKAEVLAQRVVDSLAEPVEVGSRILRVGASVGLTTRHNEPVSLDGLLVQADMAMYAAKEAGRGQWARYTPVLGEHSRRQLAIEQGLRNALERGELALHWQAKLNLASGRITGAEALMRWTHPTLGPISPFEFIAVAEQCGLIDAMGRWALREACRAGTQELVGLTVAVNVSPAQLQNGNFLSQLRGALDASGMEPSRLELEITESVFMEDAEQALRLLRAIRQTGVRLALDDFGTGYSSLSYLRSFPFDTLKIDRSFVTEMLSREESRAIVRMIAELATTLGMRTVAEGVETVEQMQAVRAAGCDEVQGYLVSRPLPLAAFQPHGHRAEALRPTR</sequence>
<dbReference type="InterPro" id="IPR029787">
    <property type="entry name" value="Nucleotide_cyclase"/>
</dbReference>
<evidence type="ECO:0000259" key="2">
    <source>
        <dbReference type="PROSITE" id="PS50113"/>
    </source>
</evidence>
<keyword evidence="1" id="KW-0472">Membrane</keyword>
<dbReference type="Gene3D" id="3.30.450.20">
    <property type="entry name" value="PAS domain"/>
    <property type="match status" value="1"/>
</dbReference>
<feature type="transmembrane region" description="Helical" evidence="1">
    <location>
        <begin position="88"/>
        <end position="106"/>
    </location>
</feature>
<dbReference type="Gene3D" id="3.20.20.450">
    <property type="entry name" value="EAL domain"/>
    <property type="match status" value="1"/>
</dbReference>
<dbReference type="CDD" id="cd01948">
    <property type="entry name" value="EAL"/>
    <property type="match status" value="1"/>
</dbReference>
<dbReference type="SMART" id="SM00267">
    <property type="entry name" value="GGDEF"/>
    <property type="match status" value="1"/>
</dbReference>
<dbReference type="AlphaFoldDB" id="A0A016XJ89"/>
<evidence type="ECO:0000259" key="3">
    <source>
        <dbReference type="PROSITE" id="PS50883"/>
    </source>
</evidence>